<name>A0A7J6N2Z6_PERCH</name>
<comment type="caution">
    <text evidence="6">The sequence shown here is derived from an EMBL/GenBank/DDBJ whole genome shotgun (WGS) entry which is preliminary data.</text>
</comment>
<feature type="domain" description="Ubiquitin-like" evidence="4">
    <location>
        <begin position="32"/>
        <end position="106"/>
    </location>
</feature>
<dbReference type="SUPFAM" id="SSF74924">
    <property type="entry name" value="Cap-Gly domain"/>
    <property type="match status" value="1"/>
</dbReference>
<dbReference type="Proteomes" id="UP000591131">
    <property type="component" value="Unassembled WGS sequence"/>
</dbReference>
<feature type="compositionally biased region" description="Polar residues" evidence="3">
    <location>
        <begin position="163"/>
        <end position="174"/>
    </location>
</feature>
<keyword evidence="7" id="KW-1185">Reference proteome</keyword>
<feature type="region of interest" description="Disordered" evidence="3">
    <location>
        <begin position="159"/>
        <end position="187"/>
    </location>
</feature>
<dbReference type="InterPro" id="IPR036859">
    <property type="entry name" value="CAP-Gly_dom_sf"/>
</dbReference>
<evidence type="ECO:0000259" key="4">
    <source>
        <dbReference type="PROSITE" id="PS50053"/>
    </source>
</evidence>
<dbReference type="PROSITE" id="PS50053">
    <property type="entry name" value="UBIQUITIN_2"/>
    <property type="match status" value="1"/>
</dbReference>
<reference evidence="6 7" key="1">
    <citation type="submission" date="2020-04" db="EMBL/GenBank/DDBJ databases">
        <title>Perkinsus chesapeaki whole genome sequence.</title>
        <authorList>
            <person name="Bogema D.R."/>
        </authorList>
    </citation>
    <scope>NUCLEOTIDE SEQUENCE [LARGE SCALE GENOMIC DNA]</scope>
    <source>
        <strain evidence="6">ATCC PRA-425</strain>
    </source>
</reference>
<dbReference type="SUPFAM" id="SSF54236">
    <property type="entry name" value="Ubiquitin-like"/>
    <property type="match status" value="1"/>
</dbReference>
<evidence type="ECO:0000259" key="5">
    <source>
        <dbReference type="PROSITE" id="PS50245"/>
    </source>
</evidence>
<dbReference type="InterPro" id="IPR029071">
    <property type="entry name" value="Ubiquitin-like_domsf"/>
</dbReference>
<accession>A0A7J6N2Z6</accession>
<dbReference type="Gene3D" id="2.30.30.190">
    <property type="entry name" value="CAP Gly-rich-like domain"/>
    <property type="match status" value="1"/>
</dbReference>
<dbReference type="EMBL" id="JAAPAO010000002">
    <property type="protein sequence ID" value="KAF4678225.1"/>
    <property type="molecule type" value="Genomic_DNA"/>
</dbReference>
<dbReference type="Gene3D" id="3.10.20.90">
    <property type="entry name" value="Phosphatidylinositol 3-kinase Catalytic Subunit, Chain A, domain 1"/>
    <property type="match status" value="1"/>
</dbReference>
<keyword evidence="1" id="KW-0143">Chaperone</keyword>
<evidence type="ECO:0000256" key="1">
    <source>
        <dbReference type="ARBA" id="ARBA00023186"/>
    </source>
</evidence>
<dbReference type="SMART" id="SM01052">
    <property type="entry name" value="CAP_GLY"/>
    <property type="match status" value="1"/>
</dbReference>
<dbReference type="InterPro" id="IPR000626">
    <property type="entry name" value="Ubiquitin-like_dom"/>
</dbReference>
<evidence type="ECO:0000313" key="7">
    <source>
        <dbReference type="Proteomes" id="UP000591131"/>
    </source>
</evidence>
<dbReference type="PANTHER" id="PTHR18916">
    <property type="entry name" value="DYNACTIN 1-RELATED MICROTUBULE-BINDING"/>
    <property type="match status" value="1"/>
</dbReference>
<organism evidence="6 7">
    <name type="scientific">Perkinsus chesapeaki</name>
    <name type="common">Clam parasite</name>
    <name type="synonym">Perkinsus andrewsi</name>
    <dbReference type="NCBI Taxonomy" id="330153"/>
    <lineage>
        <taxon>Eukaryota</taxon>
        <taxon>Sar</taxon>
        <taxon>Alveolata</taxon>
        <taxon>Perkinsozoa</taxon>
        <taxon>Perkinsea</taxon>
        <taxon>Perkinsida</taxon>
        <taxon>Perkinsidae</taxon>
        <taxon>Perkinsus</taxon>
    </lineage>
</organism>
<dbReference type="OrthoDB" id="2130750at2759"/>
<feature type="domain" description="CAP-Gly" evidence="5">
    <location>
        <begin position="217"/>
        <end position="256"/>
    </location>
</feature>
<dbReference type="AlphaFoldDB" id="A0A7J6N2Z6"/>
<dbReference type="InterPro" id="IPR000938">
    <property type="entry name" value="CAP-Gly_domain"/>
</dbReference>
<dbReference type="Pfam" id="PF01302">
    <property type="entry name" value="CAP_GLY"/>
    <property type="match status" value="1"/>
</dbReference>
<dbReference type="Pfam" id="PF14560">
    <property type="entry name" value="Ubiquitin_2"/>
    <property type="match status" value="1"/>
</dbReference>
<dbReference type="InterPro" id="IPR045172">
    <property type="entry name" value="TBCB_Ubl"/>
</dbReference>
<evidence type="ECO:0000256" key="3">
    <source>
        <dbReference type="SAM" id="MobiDB-lite"/>
    </source>
</evidence>
<sequence>MTMHPLTSGLRDYVTAADHTRYDGLADGFIRVDVTHSNLQARVHDATLCVDAPISSVKQKLYRRNGTTVEHMQLFLRRGDGSSIFLYDDKLTLRDFGAQNGDSIHIKDTDPYSVSAGGALENLDLVDKYVMDDETYDKRTNTLRHYIREKRKVNPDFKLKFGPQQTENESQNATVPERPPTPTNAQETYTVGSRCEVNPGGRRGEVAYFGPVRGLPKGTWIGVRLDEPQGKSDGTGPDGKEYFTCPNGPGYGCFVRCENVNVGAEFTPADPFADLSSEDELPVVRNMVLILLIISLLSPVAAENKPHGSYCGEYKELVKNGNVTIQDDTHFEIYLEVFFQELDCKDEEYKYDPTTGIGHLTRWQEPDDCINRKLAEFGVKLSSILFYYNDKTDVLTLEVNQKVNATMMQCGATDDLLDFGLETFPVVHETKFTGEFCANASDALRNGRISFDGVHADLSGVSYGMLLHCEGEKYDYNETSGMILFPELRKEEDCLRQVLMPFGLDQLFCKFNHTEDQLYVGYSEARSLPFNRCDEVPATSLVSGSVEERIEIYI</sequence>
<comment type="similarity">
    <text evidence="2">Belongs to the TBCB family.</text>
</comment>
<dbReference type="GO" id="GO:0043014">
    <property type="term" value="F:alpha-tubulin binding"/>
    <property type="evidence" value="ECO:0007669"/>
    <property type="project" value="InterPro"/>
</dbReference>
<dbReference type="CDD" id="cd01789">
    <property type="entry name" value="Ubl_TBCB"/>
    <property type="match status" value="1"/>
</dbReference>
<protein>
    <submittedName>
        <fullName evidence="6">Uncharacterized protein</fullName>
    </submittedName>
</protein>
<evidence type="ECO:0000256" key="2">
    <source>
        <dbReference type="ARBA" id="ARBA00025779"/>
    </source>
</evidence>
<dbReference type="GO" id="GO:0007023">
    <property type="term" value="P:post-chaperonin tubulin folding pathway"/>
    <property type="evidence" value="ECO:0007669"/>
    <property type="project" value="InterPro"/>
</dbReference>
<evidence type="ECO:0000313" key="6">
    <source>
        <dbReference type="EMBL" id="KAF4678225.1"/>
    </source>
</evidence>
<dbReference type="PROSITE" id="PS50245">
    <property type="entry name" value="CAP_GLY_2"/>
    <property type="match status" value="1"/>
</dbReference>
<gene>
    <name evidence="6" type="ORF">FOL47_003287</name>
</gene>
<dbReference type="GO" id="GO:0007021">
    <property type="term" value="P:tubulin complex assembly"/>
    <property type="evidence" value="ECO:0007669"/>
    <property type="project" value="InterPro"/>
</dbReference>
<proteinExistence type="inferred from homology"/>